<name>A0A4S2BPL1_9LACO</name>
<sequence>MEKADKYLTQKHHNVDNTARDNALVLWFDELRRQDVDLVGGKSSSLGELTSQTHVPVPYGYATTSEAYRYFMRETGCNEKVNELLKGLKDVENSDELHAICSKIRKVIVEAPMPETLAYIIGKSYDDLAAMSNQNEPYVAVRSSATAEDLPNASFAGEQDTYLNVHGRDNVIKKVQECYASLFTKRVVNELANGIRKVVRAMAPRPVILRFSDFKSGEYRNLKGGEKYEPTERADLFSVQKLQLR</sequence>
<comment type="similarity">
    <text evidence="4">Belongs to the PEP-utilizing enzyme family.</text>
</comment>
<feature type="domain" description="Pyruvate phosphate dikinase AMP/ATP-binding" evidence="15">
    <location>
        <begin position="37"/>
        <end position="187"/>
    </location>
</feature>
<proteinExistence type="inferred from homology"/>
<gene>
    <name evidence="16" type="ORF">E5351_02710</name>
</gene>
<accession>A0A4S2BPL1</accession>
<organism evidence="16 17">
    <name type="scientific">Lactobacillus intestinalis</name>
    <dbReference type="NCBI Taxonomy" id="151781"/>
    <lineage>
        <taxon>Bacteria</taxon>
        <taxon>Bacillati</taxon>
        <taxon>Bacillota</taxon>
        <taxon>Bacilli</taxon>
        <taxon>Lactobacillales</taxon>
        <taxon>Lactobacillaceae</taxon>
        <taxon>Lactobacillus</taxon>
    </lineage>
</organism>
<dbReference type="Proteomes" id="UP000309117">
    <property type="component" value="Unassembled WGS sequence"/>
</dbReference>
<dbReference type="EC" id="2.7.9.2" evidence="5"/>
<keyword evidence="8" id="KW-0479">Metal-binding</keyword>
<evidence type="ECO:0000256" key="9">
    <source>
        <dbReference type="ARBA" id="ARBA00022741"/>
    </source>
</evidence>
<evidence type="ECO:0000256" key="14">
    <source>
        <dbReference type="ARBA" id="ARBA00047700"/>
    </source>
</evidence>
<dbReference type="Pfam" id="PF01326">
    <property type="entry name" value="PPDK_N"/>
    <property type="match status" value="1"/>
</dbReference>
<evidence type="ECO:0000256" key="10">
    <source>
        <dbReference type="ARBA" id="ARBA00022777"/>
    </source>
</evidence>
<dbReference type="FunFam" id="3.30.1490.20:FF:000010">
    <property type="entry name" value="Phosphoenolpyruvate synthase"/>
    <property type="match status" value="1"/>
</dbReference>
<keyword evidence="7" id="KW-0808">Transferase</keyword>
<dbReference type="SUPFAM" id="SSF51621">
    <property type="entry name" value="Phosphoenolpyruvate/pyruvate domain"/>
    <property type="match status" value="1"/>
</dbReference>
<protein>
    <recommendedName>
        <fullName evidence="6">Phosphoenolpyruvate synthase</fullName>
        <ecNumber evidence="5">2.7.9.2</ecNumber>
    </recommendedName>
    <alternativeName>
        <fullName evidence="13">Pyruvate, water dikinase</fullName>
    </alternativeName>
</protein>
<comment type="function">
    <text evidence="2">Catalyzes the phosphorylation of pyruvate to phosphoenolpyruvate.</text>
</comment>
<keyword evidence="12" id="KW-0460">Magnesium</keyword>
<comment type="catalytic activity">
    <reaction evidence="14">
        <text>pyruvate + ATP + H2O = phosphoenolpyruvate + AMP + phosphate + 2 H(+)</text>
        <dbReference type="Rhea" id="RHEA:11364"/>
        <dbReference type="ChEBI" id="CHEBI:15361"/>
        <dbReference type="ChEBI" id="CHEBI:15377"/>
        <dbReference type="ChEBI" id="CHEBI:15378"/>
        <dbReference type="ChEBI" id="CHEBI:30616"/>
        <dbReference type="ChEBI" id="CHEBI:43474"/>
        <dbReference type="ChEBI" id="CHEBI:58702"/>
        <dbReference type="ChEBI" id="CHEBI:456215"/>
        <dbReference type="EC" id="2.7.9.2"/>
    </reaction>
</comment>
<evidence type="ECO:0000256" key="1">
    <source>
        <dbReference type="ARBA" id="ARBA00001946"/>
    </source>
</evidence>
<dbReference type="UniPathway" id="UPA00138"/>
<dbReference type="AlphaFoldDB" id="A0A4S2BPL1"/>
<comment type="caution">
    <text evidence="16">The sequence shown here is derived from an EMBL/GenBank/DDBJ whole genome shotgun (WGS) entry which is preliminary data.</text>
</comment>
<dbReference type="GO" id="GO:0046872">
    <property type="term" value="F:metal ion binding"/>
    <property type="evidence" value="ECO:0007669"/>
    <property type="project" value="UniProtKB-KW"/>
</dbReference>
<keyword evidence="11" id="KW-0067">ATP-binding</keyword>
<dbReference type="GO" id="GO:0006094">
    <property type="term" value="P:gluconeogenesis"/>
    <property type="evidence" value="ECO:0007669"/>
    <property type="project" value="UniProtKB-UniPathway"/>
</dbReference>
<evidence type="ECO:0000256" key="2">
    <source>
        <dbReference type="ARBA" id="ARBA00002988"/>
    </source>
</evidence>
<dbReference type="InterPro" id="IPR006319">
    <property type="entry name" value="PEP_synth"/>
</dbReference>
<evidence type="ECO:0000313" key="16">
    <source>
        <dbReference type="EMBL" id="TGY16918.1"/>
    </source>
</evidence>
<comment type="cofactor">
    <cofactor evidence="1">
        <name>Mg(2+)</name>
        <dbReference type="ChEBI" id="CHEBI:18420"/>
    </cofactor>
</comment>
<comment type="pathway">
    <text evidence="3">Carbohydrate biosynthesis; gluconeogenesis.</text>
</comment>
<evidence type="ECO:0000256" key="12">
    <source>
        <dbReference type="ARBA" id="ARBA00022842"/>
    </source>
</evidence>
<evidence type="ECO:0000259" key="15">
    <source>
        <dbReference type="Pfam" id="PF01326"/>
    </source>
</evidence>
<keyword evidence="10" id="KW-0418">Kinase</keyword>
<dbReference type="SUPFAM" id="SSF56059">
    <property type="entry name" value="Glutathione synthetase ATP-binding domain-like"/>
    <property type="match status" value="1"/>
</dbReference>
<reference evidence="16 17" key="1">
    <citation type="submission" date="2019-04" db="EMBL/GenBank/DDBJ databases">
        <title>Microbes associate with the intestines of laboratory mice.</title>
        <authorList>
            <person name="Navarre W."/>
            <person name="Wong E."/>
            <person name="Huang K."/>
            <person name="Tropini C."/>
            <person name="Ng K."/>
            <person name="Yu B."/>
        </authorList>
    </citation>
    <scope>NUCLEOTIDE SEQUENCE [LARGE SCALE GENOMIC DNA]</scope>
    <source>
        <strain evidence="16 17">NM61_E11</strain>
    </source>
</reference>
<dbReference type="PANTHER" id="PTHR43030:SF1">
    <property type="entry name" value="PHOSPHOENOLPYRUVATE SYNTHASE"/>
    <property type="match status" value="1"/>
</dbReference>
<dbReference type="InterPro" id="IPR015813">
    <property type="entry name" value="Pyrv/PenolPyrv_kinase-like_dom"/>
</dbReference>
<evidence type="ECO:0000313" key="17">
    <source>
        <dbReference type="Proteomes" id="UP000309117"/>
    </source>
</evidence>
<dbReference type="EMBL" id="SRYV01000003">
    <property type="protein sequence ID" value="TGY16918.1"/>
    <property type="molecule type" value="Genomic_DNA"/>
</dbReference>
<dbReference type="InterPro" id="IPR013815">
    <property type="entry name" value="ATP_grasp_subdomain_1"/>
</dbReference>
<dbReference type="InterPro" id="IPR002192">
    <property type="entry name" value="PPDK_AMP/ATP-bd"/>
</dbReference>
<evidence type="ECO:0000256" key="4">
    <source>
        <dbReference type="ARBA" id="ARBA00007837"/>
    </source>
</evidence>
<dbReference type="PANTHER" id="PTHR43030">
    <property type="entry name" value="PHOSPHOENOLPYRUVATE SYNTHASE"/>
    <property type="match status" value="1"/>
</dbReference>
<dbReference type="Gene3D" id="3.30.1490.20">
    <property type="entry name" value="ATP-grasp fold, A domain"/>
    <property type="match status" value="1"/>
</dbReference>
<evidence type="ECO:0000256" key="11">
    <source>
        <dbReference type="ARBA" id="ARBA00022840"/>
    </source>
</evidence>
<evidence type="ECO:0000256" key="3">
    <source>
        <dbReference type="ARBA" id="ARBA00004742"/>
    </source>
</evidence>
<evidence type="ECO:0000256" key="5">
    <source>
        <dbReference type="ARBA" id="ARBA00011996"/>
    </source>
</evidence>
<dbReference type="GO" id="GO:0005524">
    <property type="term" value="F:ATP binding"/>
    <property type="evidence" value="ECO:0007669"/>
    <property type="project" value="UniProtKB-KW"/>
</dbReference>
<evidence type="ECO:0000256" key="7">
    <source>
        <dbReference type="ARBA" id="ARBA00022679"/>
    </source>
</evidence>
<dbReference type="GO" id="GO:0008986">
    <property type="term" value="F:pyruvate, water dikinase activity"/>
    <property type="evidence" value="ECO:0007669"/>
    <property type="project" value="UniProtKB-EC"/>
</dbReference>
<evidence type="ECO:0000256" key="8">
    <source>
        <dbReference type="ARBA" id="ARBA00022723"/>
    </source>
</evidence>
<evidence type="ECO:0000256" key="6">
    <source>
        <dbReference type="ARBA" id="ARBA00021623"/>
    </source>
</evidence>
<evidence type="ECO:0000256" key="13">
    <source>
        <dbReference type="ARBA" id="ARBA00033470"/>
    </source>
</evidence>
<keyword evidence="9" id="KW-0547">Nucleotide-binding</keyword>